<dbReference type="Gene3D" id="3.40.50.300">
    <property type="entry name" value="P-loop containing nucleotide triphosphate hydrolases"/>
    <property type="match status" value="1"/>
</dbReference>
<accession>A0A9X1NJA5</accession>
<proteinExistence type="predicted"/>
<dbReference type="InterPro" id="IPR002182">
    <property type="entry name" value="NB-ARC"/>
</dbReference>
<dbReference type="Proteomes" id="UP001138997">
    <property type="component" value="Unassembled WGS sequence"/>
</dbReference>
<protein>
    <submittedName>
        <fullName evidence="3">Tetratricopeptide repeat protein</fullName>
    </submittedName>
</protein>
<dbReference type="Pfam" id="PF13424">
    <property type="entry name" value="TPR_12"/>
    <property type="match status" value="2"/>
</dbReference>
<dbReference type="InterPro" id="IPR027417">
    <property type="entry name" value="P-loop_NTPase"/>
</dbReference>
<dbReference type="PROSITE" id="PS50005">
    <property type="entry name" value="TPR"/>
    <property type="match status" value="2"/>
</dbReference>
<dbReference type="Gene3D" id="1.25.40.10">
    <property type="entry name" value="Tetratricopeptide repeat domain"/>
    <property type="match status" value="1"/>
</dbReference>
<comment type="caution">
    <text evidence="3">The sequence shown here is derived from an EMBL/GenBank/DDBJ whole genome shotgun (WGS) entry which is preliminary data.</text>
</comment>
<dbReference type="PANTHER" id="PTHR47691">
    <property type="entry name" value="REGULATOR-RELATED"/>
    <property type="match status" value="1"/>
</dbReference>
<dbReference type="GO" id="GO:0043531">
    <property type="term" value="F:ADP binding"/>
    <property type="evidence" value="ECO:0007669"/>
    <property type="project" value="InterPro"/>
</dbReference>
<dbReference type="PANTHER" id="PTHR47691:SF3">
    <property type="entry name" value="HTH-TYPE TRANSCRIPTIONAL REGULATOR RV0890C-RELATED"/>
    <property type="match status" value="1"/>
</dbReference>
<organism evidence="3 4">
    <name type="scientific">Kineosporia babensis</name>
    <dbReference type="NCBI Taxonomy" id="499548"/>
    <lineage>
        <taxon>Bacteria</taxon>
        <taxon>Bacillati</taxon>
        <taxon>Actinomycetota</taxon>
        <taxon>Actinomycetes</taxon>
        <taxon>Kineosporiales</taxon>
        <taxon>Kineosporiaceae</taxon>
        <taxon>Kineosporia</taxon>
    </lineage>
</organism>
<evidence type="ECO:0000313" key="3">
    <source>
        <dbReference type="EMBL" id="MCD5316102.1"/>
    </source>
</evidence>
<dbReference type="EMBL" id="JAJOMB010000027">
    <property type="protein sequence ID" value="MCD5316102.1"/>
    <property type="molecule type" value="Genomic_DNA"/>
</dbReference>
<dbReference type="Pfam" id="PF00931">
    <property type="entry name" value="NB-ARC"/>
    <property type="match status" value="1"/>
</dbReference>
<dbReference type="InterPro" id="IPR019734">
    <property type="entry name" value="TPR_rpt"/>
</dbReference>
<evidence type="ECO:0000313" key="4">
    <source>
        <dbReference type="Proteomes" id="UP001138997"/>
    </source>
</evidence>
<dbReference type="SUPFAM" id="SSF48452">
    <property type="entry name" value="TPR-like"/>
    <property type="match status" value="1"/>
</dbReference>
<feature type="repeat" description="TPR" evidence="1">
    <location>
        <begin position="504"/>
        <end position="537"/>
    </location>
</feature>
<gene>
    <name evidence="3" type="ORF">LR394_34920</name>
</gene>
<evidence type="ECO:0000256" key="1">
    <source>
        <dbReference type="PROSITE-ProRule" id="PRU00339"/>
    </source>
</evidence>
<dbReference type="InterPro" id="IPR011990">
    <property type="entry name" value="TPR-like_helical_dom_sf"/>
</dbReference>
<dbReference type="SMART" id="SM00028">
    <property type="entry name" value="TPR"/>
    <property type="match status" value="4"/>
</dbReference>
<dbReference type="PRINTS" id="PR00364">
    <property type="entry name" value="DISEASERSIST"/>
</dbReference>
<evidence type="ECO:0000259" key="2">
    <source>
        <dbReference type="Pfam" id="PF00931"/>
    </source>
</evidence>
<feature type="domain" description="NB-ARC" evidence="2">
    <location>
        <begin position="83"/>
        <end position="233"/>
    </location>
</feature>
<keyword evidence="4" id="KW-1185">Reference proteome</keyword>
<keyword evidence="1" id="KW-0802">TPR repeat</keyword>
<dbReference type="SUPFAM" id="SSF52540">
    <property type="entry name" value="P-loop containing nucleoside triphosphate hydrolases"/>
    <property type="match status" value="1"/>
</dbReference>
<feature type="repeat" description="TPR" evidence="1">
    <location>
        <begin position="544"/>
        <end position="577"/>
    </location>
</feature>
<dbReference type="AlphaFoldDB" id="A0A9X1NJA5"/>
<reference evidence="3" key="1">
    <citation type="submission" date="2021-11" db="EMBL/GenBank/DDBJ databases">
        <title>Streptomyces corallinus and Kineosporia corallina sp. nov., two new coral-derived marine actinobacteria.</title>
        <authorList>
            <person name="Buangrab K."/>
            <person name="Sutthacheep M."/>
            <person name="Yeemin T."/>
            <person name="Harunari E."/>
            <person name="Igarashi Y."/>
            <person name="Sripreechasak P."/>
            <person name="Kanchanasin P."/>
            <person name="Tanasupawat S."/>
            <person name="Phongsopitanun W."/>
        </authorList>
    </citation>
    <scope>NUCLEOTIDE SEQUENCE</scope>
    <source>
        <strain evidence="3">JCM 31032</strain>
    </source>
</reference>
<sequence length="719" mass="79653">MLVQTDLSTAANDQGPFAYGEVAAPPTGVLPTGRTSQLSAALPVPQQMPIQSANFVGRVAELERLDHALTDYLAGAAPSVVAICALAGAAGVGKTALALQWAHRAREHFPDGSLYVNLRGFGPGKAILPGEVLDEFLRSMGVEAGRIPRELDAKAALYRSLLDGRRMLVVLDNARNSYQVRPLLPGSSSSFVVVTSRNNLTGLVAKDGATRIVLKLLDMEAALALLIRLVGSSRVNAEPRMAEEIIFQCGYLPLALQIAGQRASTEPDLSLRELVTELADERDRLDLLHSEDDDMGLRTTFSWSYKALPDDTARLFRRLGLHFSGEFPINAAAALGGVTPGEARRHLNALAELNLLERLPSNRFRFHDLVRYYAAERAQDEESDSERQEALARCLAWYLHAADAANRSLMPQRRKIDIQEPSAQVVVPDFEDAASALIFCHTERSHLLQATQYAHLHGKHDVAWQIPVVLWSYFSLNRLLDDWIASHDLGLTSARSSQDVPGQGWTLNSLGNAYRELKDYDRAIECWREALELRRRTGDRYGEGTSLNNLANAYRRKGEYELALRYSKRALKIHIEVDDQWNQAIDLNSIGNTYRALDDQVRALESWEEALRIQSEIGDDFGVGKCLSHIGLLQLDQERYREAVTTLVRAMDIQRRISDRSGQGVTALGLGTSLLRLGLVQTSVEWLELAVATFERLGDQRVTDARELLASAGRGQPLR</sequence>
<dbReference type="RefSeq" id="WP_231448956.1">
    <property type="nucleotide sequence ID" value="NZ_JAJOMB010000027.1"/>
</dbReference>
<name>A0A9X1NJA5_9ACTN</name>